<dbReference type="OrthoDB" id="2407389at2759"/>
<keyword evidence="2" id="KW-1185">Reference proteome</keyword>
<evidence type="ECO:0000313" key="1">
    <source>
        <dbReference type="EMBL" id="CAG8643065.1"/>
    </source>
</evidence>
<organism evidence="1 2">
    <name type="scientific">Acaulospora morrowiae</name>
    <dbReference type="NCBI Taxonomy" id="94023"/>
    <lineage>
        <taxon>Eukaryota</taxon>
        <taxon>Fungi</taxon>
        <taxon>Fungi incertae sedis</taxon>
        <taxon>Mucoromycota</taxon>
        <taxon>Glomeromycotina</taxon>
        <taxon>Glomeromycetes</taxon>
        <taxon>Diversisporales</taxon>
        <taxon>Acaulosporaceae</taxon>
        <taxon>Acaulospora</taxon>
    </lineage>
</organism>
<protein>
    <submittedName>
        <fullName evidence="1">3081_t:CDS:1</fullName>
    </submittedName>
</protein>
<dbReference type="Proteomes" id="UP000789342">
    <property type="component" value="Unassembled WGS sequence"/>
</dbReference>
<evidence type="ECO:0000313" key="2">
    <source>
        <dbReference type="Proteomes" id="UP000789342"/>
    </source>
</evidence>
<dbReference type="AlphaFoldDB" id="A0A9N9H0A7"/>
<gene>
    <name evidence="1" type="ORF">AMORRO_LOCUS9608</name>
</gene>
<comment type="caution">
    <text evidence="1">The sequence shown here is derived from an EMBL/GenBank/DDBJ whole genome shotgun (WGS) entry which is preliminary data.</text>
</comment>
<name>A0A9N9H0A7_9GLOM</name>
<accession>A0A9N9H0A7</accession>
<dbReference type="EMBL" id="CAJVPV010009583">
    <property type="protein sequence ID" value="CAG8643065.1"/>
    <property type="molecule type" value="Genomic_DNA"/>
</dbReference>
<proteinExistence type="predicted"/>
<sequence>MEYVPLLFYEKAGEDPKEWIRDFKQYCEVFGLDPLADAQIRIRIHKLFETCLKGNVKDWYETSLKNKNWKLQNINDNTNLVNLETINELANNNTLHNINANQFRGEALQIRNTVPINNNAIVIPFVSVHTVFDKNWSIANRQPTDLAPNTPMLI</sequence>
<reference evidence="1" key="1">
    <citation type="submission" date="2021-06" db="EMBL/GenBank/DDBJ databases">
        <authorList>
            <person name="Kallberg Y."/>
            <person name="Tangrot J."/>
            <person name="Rosling A."/>
        </authorList>
    </citation>
    <scope>NUCLEOTIDE SEQUENCE</scope>
    <source>
        <strain evidence="1">CL551</strain>
    </source>
</reference>